<proteinExistence type="inferred from homology"/>
<dbReference type="InterPro" id="IPR011009">
    <property type="entry name" value="Kinase-like_dom_sf"/>
</dbReference>
<protein>
    <submittedName>
        <fullName evidence="8">Serine/threonine-protein kinase Rad53</fullName>
    </submittedName>
</protein>
<dbReference type="SUPFAM" id="SSF56112">
    <property type="entry name" value="Protein kinase-like (PK-like)"/>
    <property type="match status" value="1"/>
</dbReference>
<dbReference type="Pfam" id="PF00069">
    <property type="entry name" value="Pkinase"/>
    <property type="match status" value="1"/>
</dbReference>
<dbReference type="InterPro" id="IPR008271">
    <property type="entry name" value="Ser/Thr_kinase_AS"/>
</dbReference>
<dbReference type="InterPro" id="IPR017441">
    <property type="entry name" value="Protein_kinase_ATP_BS"/>
</dbReference>
<evidence type="ECO:0000259" key="7">
    <source>
        <dbReference type="PROSITE" id="PS50011"/>
    </source>
</evidence>
<evidence type="ECO:0000256" key="5">
    <source>
        <dbReference type="PROSITE-ProRule" id="PRU10141"/>
    </source>
</evidence>
<comment type="similarity">
    <text evidence="6">Belongs to the protein kinase superfamily.</text>
</comment>
<keyword evidence="3 8" id="KW-0418">Kinase</keyword>
<dbReference type="InterPro" id="IPR052751">
    <property type="entry name" value="Plant_MAPKKK"/>
</dbReference>
<evidence type="ECO:0000256" key="4">
    <source>
        <dbReference type="ARBA" id="ARBA00022840"/>
    </source>
</evidence>
<feature type="binding site" evidence="5">
    <location>
        <position position="34"/>
    </location>
    <ligand>
        <name>ATP</name>
        <dbReference type="ChEBI" id="CHEBI:30616"/>
    </ligand>
</feature>
<dbReference type="Gene3D" id="3.30.200.20">
    <property type="entry name" value="Phosphorylase Kinase, domain 1"/>
    <property type="match status" value="1"/>
</dbReference>
<keyword evidence="9" id="KW-1185">Reference proteome</keyword>
<evidence type="ECO:0000256" key="2">
    <source>
        <dbReference type="ARBA" id="ARBA00022741"/>
    </source>
</evidence>
<gene>
    <name evidence="8" type="ORF">POM88_039370</name>
</gene>
<dbReference type="GO" id="GO:0004674">
    <property type="term" value="F:protein serine/threonine kinase activity"/>
    <property type="evidence" value="ECO:0007669"/>
    <property type="project" value="UniProtKB-KW"/>
</dbReference>
<dbReference type="InterPro" id="IPR000719">
    <property type="entry name" value="Prot_kinase_dom"/>
</dbReference>
<reference evidence="8" key="1">
    <citation type="submission" date="2023-02" db="EMBL/GenBank/DDBJ databases">
        <title>Genome of toxic invasive species Heracleum sosnowskyi carries increased number of genes despite the absence of recent whole-genome duplications.</title>
        <authorList>
            <person name="Schelkunov M."/>
            <person name="Shtratnikova V."/>
            <person name="Makarenko M."/>
            <person name="Klepikova A."/>
            <person name="Omelchenko D."/>
            <person name="Novikova G."/>
            <person name="Obukhova E."/>
            <person name="Bogdanov V."/>
            <person name="Penin A."/>
            <person name="Logacheva M."/>
        </authorList>
    </citation>
    <scope>NUCLEOTIDE SEQUENCE</scope>
    <source>
        <strain evidence="8">Hsosn_3</strain>
        <tissue evidence="8">Leaf</tissue>
    </source>
</reference>
<sequence>MGWIRGEKIGHGSFGQVNLAVSTSHNYPCLMAVKSCSVSLAATLINEKYILNKMSKCPNIIHCFGHDVTLENEYEVERYTKNILKGLCYIHKKGYVHCDIKHQNVLLVEAGGNYVAKIADLGLAKRAGNARPKCDLRGTIMYMSPEMVTSGEQESAADVWALGCLVLEMITATPAWKCRRQSDFRGLMMRIGVGDEVPEIPDKLSKQGKDFLGKCFLKNPRERWTAEMLLNHPFIASYNETLDVSCTSPTSALNFPHWLSAQTSLSRLEFVPEFISGDEFDWNLRSSSAILPENRIHQLVTDYQGFDWSNSGGWVTIRGVNESTYS</sequence>
<evidence type="ECO:0000256" key="6">
    <source>
        <dbReference type="RuleBase" id="RU000304"/>
    </source>
</evidence>
<dbReference type="GO" id="GO:0005524">
    <property type="term" value="F:ATP binding"/>
    <property type="evidence" value="ECO:0007669"/>
    <property type="project" value="UniProtKB-UniRule"/>
</dbReference>
<dbReference type="EMBL" id="JAUIZM010000009">
    <property type="protein sequence ID" value="KAK1363809.1"/>
    <property type="molecule type" value="Genomic_DNA"/>
</dbReference>
<dbReference type="PROSITE" id="PS00107">
    <property type="entry name" value="PROTEIN_KINASE_ATP"/>
    <property type="match status" value="1"/>
</dbReference>
<evidence type="ECO:0000256" key="3">
    <source>
        <dbReference type="ARBA" id="ARBA00022777"/>
    </source>
</evidence>
<dbReference type="PROSITE" id="PS00108">
    <property type="entry name" value="PROTEIN_KINASE_ST"/>
    <property type="match status" value="1"/>
</dbReference>
<name>A0AAD8HCK6_9APIA</name>
<dbReference type="AlphaFoldDB" id="A0AAD8HCK6"/>
<keyword evidence="4 5" id="KW-0067">ATP-binding</keyword>
<feature type="domain" description="Protein kinase" evidence="7">
    <location>
        <begin position="3"/>
        <end position="235"/>
    </location>
</feature>
<dbReference type="PANTHER" id="PTHR48011:SF18">
    <property type="entry name" value="MITOGEN-ACTIVATED PROTEIN KINASE KINASE KINASE 19-RELATED"/>
    <property type="match status" value="1"/>
</dbReference>
<dbReference type="Proteomes" id="UP001237642">
    <property type="component" value="Unassembled WGS sequence"/>
</dbReference>
<reference evidence="8" key="2">
    <citation type="submission" date="2023-05" db="EMBL/GenBank/DDBJ databases">
        <authorList>
            <person name="Schelkunov M.I."/>
        </authorList>
    </citation>
    <scope>NUCLEOTIDE SEQUENCE</scope>
    <source>
        <strain evidence="8">Hsosn_3</strain>
        <tissue evidence="8">Leaf</tissue>
    </source>
</reference>
<dbReference type="PANTHER" id="PTHR48011">
    <property type="entry name" value="CCR4-NOT TRANSCRIPTIONAL COMPLEX SUBUNIT CAF120-RELATED"/>
    <property type="match status" value="1"/>
</dbReference>
<evidence type="ECO:0000313" key="9">
    <source>
        <dbReference type="Proteomes" id="UP001237642"/>
    </source>
</evidence>
<dbReference type="PROSITE" id="PS50011">
    <property type="entry name" value="PROTEIN_KINASE_DOM"/>
    <property type="match status" value="1"/>
</dbReference>
<comment type="caution">
    <text evidence="8">The sequence shown here is derived from an EMBL/GenBank/DDBJ whole genome shotgun (WGS) entry which is preliminary data.</text>
</comment>
<dbReference type="Gene3D" id="1.10.510.10">
    <property type="entry name" value="Transferase(Phosphotransferase) domain 1"/>
    <property type="match status" value="1"/>
</dbReference>
<dbReference type="SMART" id="SM00220">
    <property type="entry name" value="S_TKc"/>
    <property type="match status" value="1"/>
</dbReference>
<keyword evidence="6" id="KW-0723">Serine/threonine-protein kinase</keyword>
<keyword evidence="1" id="KW-0808">Transferase</keyword>
<accession>A0AAD8HCK6</accession>
<dbReference type="GO" id="GO:0007165">
    <property type="term" value="P:signal transduction"/>
    <property type="evidence" value="ECO:0007669"/>
    <property type="project" value="TreeGrafter"/>
</dbReference>
<keyword evidence="2 5" id="KW-0547">Nucleotide-binding</keyword>
<evidence type="ECO:0000313" key="8">
    <source>
        <dbReference type="EMBL" id="KAK1363809.1"/>
    </source>
</evidence>
<evidence type="ECO:0000256" key="1">
    <source>
        <dbReference type="ARBA" id="ARBA00022679"/>
    </source>
</evidence>
<organism evidence="8 9">
    <name type="scientific">Heracleum sosnowskyi</name>
    <dbReference type="NCBI Taxonomy" id="360622"/>
    <lineage>
        <taxon>Eukaryota</taxon>
        <taxon>Viridiplantae</taxon>
        <taxon>Streptophyta</taxon>
        <taxon>Embryophyta</taxon>
        <taxon>Tracheophyta</taxon>
        <taxon>Spermatophyta</taxon>
        <taxon>Magnoliopsida</taxon>
        <taxon>eudicotyledons</taxon>
        <taxon>Gunneridae</taxon>
        <taxon>Pentapetalae</taxon>
        <taxon>asterids</taxon>
        <taxon>campanulids</taxon>
        <taxon>Apiales</taxon>
        <taxon>Apiaceae</taxon>
        <taxon>Apioideae</taxon>
        <taxon>apioid superclade</taxon>
        <taxon>Tordylieae</taxon>
        <taxon>Tordyliinae</taxon>
        <taxon>Heracleum</taxon>
    </lineage>
</organism>